<proteinExistence type="predicted"/>
<gene>
    <name evidence="2" type="ORF">AVEN_106338_1</name>
</gene>
<sequence length="133" mass="15102">MDRSNLILKSITQLAVEKGCDTGFDSYSRVNRRNSIISGGLMVRSRLRVQRASGSEPDPAEDPQSARVPGNRPWHRNPRWRQSGKVEEEKKRLNKHEGSEKMANNFPLVLAASSLILNSIIKTCETYRTPHHH</sequence>
<feature type="compositionally biased region" description="Basic and acidic residues" evidence="1">
    <location>
        <begin position="84"/>
        <end position="99"/>
    </location>
</feature>
<dbReference type="AlphaFoldDB" id="A0A4Y2ASM0"/>
<keyword evidence="3" id="KW-1185">Reference proteome</keyword>
<feature type="region of interest" description="Disordered" evidence="1">
    <location>
        <begin position="48"/>
        <end position="99"/>
    </location>
</feature>
<evidence type="ECO:0000313" key="3">
    <source>
        <dbReference type="Proteomes" id="UP000499080"/>
    </source>
</evidence>
<organism evidence="2 3">
    <name type="scientific">Araneus ventricosus</name>
    <name type="common">Orbweaver spider</name>
    <name type="synonym">Epeira ventricosa</name>
    <dbReference type="NCBI Taxonomy" id="182803"/>
    <lineage>
        <taxon>Eukaryota</taxon>
        <taxon>Metazoa</taxon>
        <taxon>Ecdysozoa</taxon>
        <taxon>Arthropoda</taxon>
        <taxon>Chelicerata</taxon>
        <taxon>Arachnida</taxon>
        <taxon>Araneae</taxon>
        <taxon>Araneomorphae</taxon>
        <taxon>Entelegynae</taxon>
        <taxon>Araneoidea</taxon>
        <taxon>Araneidae</taxon>
        <taxon>Araneus</taxon>
    </lineage>
</organism>
<reference evidence="2 3" key="1">
    <citation type="journal article" date="2019" name="Sci. Rep.">
        <title>Orb-weaving spider Araneus ventricosus genome elucidates the spidroin gene catalogue.</title>
        <authorList>
            <person name="Kono N."/>
            <person name="Nakamura H."/>
            <person name="Ohtoshi R."/>
            <person name="Moran D.A.P."/>
            <person name="Shinohara A."/>
            <person name="Yoshida Y."/>
            <person name="Fujiwara M."/>
            <person name="Mori M."/>
            <person name="Tomita M."/>
            <person name="Arakawa K."/>
        </authorList>
    </citation>
    <scope>NUCLEOTIDE SEQUENCE [LARGE SCALE GENOMIC DNA]</scope>
</reference>
<name>A0A4Y2ASM0_ARAVE</name>
<accession>A0A4Y2ASM0</accession>
<dbReference type="EMBL" id="BGPR01000030">
    <property type="protein sequence ID" value="GBL82810.1"/>
    <property type="molecule type" value="Genomic_DNA"/>
</dbReference>
<evidence type="ECO:0000313" key="2">
    <source>
        <dbReference type="EMBL" id="GBL82810.1"/>
    </source>
</evidence>
<comment type="caution">
    <text evidence="2">The sequence shown here is derived from an EMBL/GenBank/DDBJ whole genome shotgun (WGS) entry which is preliminary data.</text>
</comment>
<protein>
    <submittedName>
        <fullName evidence="2">Uncharacterized protein</fullName>
    </submittedName>
</protein>
<evidence type="ECO:0000256" key="1">
    <source>
        <dbReference type="SAM" id="MobiDB-lite"/>
    </source>
</evidence>
<dbReference type="Proteomes" id="UP000499080">
    <property type="component" value="Unassembled WGS sequence"/>
</dbReference>